<dbReference type="PANTHER" id="PTHR10161:SF14">
    <property type="entry name" value="TARTRATE-RESISTANT ACID PHOSPHATASE TYPE 5"/>
    <property type="match status" value="1"/>
</dbReference>
<dbReference type="SUPFAM" id="SSF56300">
    <property type="entry name" value="Metallo-dependent phosphatases"/>
    <property type="match status" value="1"/>
</dbReference>
<organism evidence="4 5">
    <name type="scientific">Thermus parvatiensis</name>
    <dbReference type="NCBI Taxonomy" id="456163"/>
    <lineage>
        <taxon>Bacteria</taxon>
        <taxon>Thermotogati</taxon>
        <taxon>Deinococcota</taxon>
        <taxon>Deinococci</taxon>
        <taxon>Thermales</taxon>
        <taxon>Thermaceae</taxon>
        <taxon>Thermus</taxon>
    </lineage>
</organism>
<dbReference type="GO" id="GO:0016787">
    <property type="term" value="F:hydrolase activity"/>
    <property type="evidence" value="ECO:0007669"/>
    <property type="project" value="UniProtKB-KW"/>
</dbReference>
<evidence type="ECO:0000256" key="1">
    <source>
        <dbReference type="ARBA" id="ARBA00022729"/>
    </source>
</evidence>
<dbReference type="KEGG" id="tpar:AV541_02690"/>
<evidence type="ECO:0000313" key="5">
    <source>
        <dbReference type="Proteomes" id="UP000061630"/>
    </source>
</evidence>
<dbReference type="EMBL" id="CP014141">
    <property type="protein sequence ID" value="AMA75208.1"/>
    <property type="molecule type" value="Genomic_DNA"/>
</dbReference>
<dbReference type="InterPro" id="IPR051558">
    <property type="entry name" value="Metallophosphoesterase_PAP"/>
</dbReference>
<gene>
    <name evidence="4" type="ORF">AV541_02690</name>
</gene>
<evidence type="ECO:0000313" key="4">
    <source>
        <dbReference type="EMBL" id="AMA75208.1"/>
    </source>
</evidence>
<dbReference type="AlphaFoldDB" id="A0A0X8D7D9"/>
<reference evidence="4 5" key="1">
    <citation type="submission" date="2016-01" db="EMBL/GenBank/DDBJ databases">
        <title>Genome sequence of Thermus parvatiensis, a thermophile isolated from a hot water spring.</title>
        <authorList>
            <person name="Tripathi C."/>
            <person name="Lal R."/>
        </authorList>
    </citation>
    <scope>NUCLEOTIDE SEQUENCE [LARGE SCALE GENOMIC DNA]</scope>
    <source>
        <strain evidence="4 5">RL</strain>
    </source>
</reference>
<protein>
    <submittedName>
        <fullName evidence="4">Acid phosphatase</fullName>
    </submittedName>
</protein>
<dbReference type="Proteomes" id="UP000061630">
    <property type="component" value="Chromosome"/>
</dbReference>
<keyword evidence="2" id="KW-0378">Hydrolase</keyword>
<name>A0A0X8D7D9_9DEIN</name>
<dbReference type="InterPro" id="IPR029052">
    <property type="entry name" value="Metallo-depent_PP-like"/>
</dbReference>
<keyword evidence="1" id="KW-0732">Signal</keyword>
<proteinExistence type="predicted"/>
<evidence type="ECO:0000259" key="3">
    <source>
        <dbReference type="Pfam" id="PF00149"/>
    </source>
</evidence>
<accession>A0A0X8D7D9</accession>
<feature type="domain" description="Calcineurin-like phosphoesterase" evidence="3">
    <location>
        <begin position="29"/>
        <end position="195"/>
    </location>
</feature>
<sequence>MLGHRGTGARLLRLFVPFLFALTLAQAQRLGVIGDWGADTRGRAQVAALLRKEHAQSPFTALLTTGDNFYPRGRVVEAYLQDLPPVPLYPAFGNHDAPNLEAQLRRFGLERPHYRVRFGSLEVFVLYTEGDLRAQRAWLEEALQSSTAPLKALFLHRPLYSSGLHGGSPALRSLLEPLLRRHGVALVLAGHDHHYERLEVQGLLHVVTGGGGAGLYRTRPPLPWSRALAVAHHALFLEVGREGLLGYALDPQGKLLDRFLIPIRP</sequence>
<dbReference type="PANTHER" id="PTHR10161">
    <property type="entry name" value="TARTRATE-RESISTANT ACID PHOSPHATASE TYPE 5"/>
    <property type="match status" value="1"/>
</dbReference>
<dbReference type="RefSeq" id="WP_060384175.1">
    <property type="nucleotide sequence ID" value="NZ_CP014141.1"/>
</dbReference>
<dbReference type="InterPro" id="IPR004843">
    <property type="entry name" value="Calcineurin-like_PHP"/>
</dbReference>
<dbReference type="Pfam" id="PF00149">
    <property type="entry name" value="Metallophos"/>
    <property type="match status" value="1"/>
</dbReference>
<evidence type="ECO:0000256" key="2">
    <source>
        <dbReference type="ARBA" id="ARBA00022801"/>
    </source>
</evidence>
<dbReference type="Gene3D" id="3.60.21.10">
    <property type="match status" value="1"/>
</dbReference>